<reference evidence="3 4" key="2">
    <citation type="journal article" date="2018" name="New Phytol.">
        <title>High intraspecific genome diversity in the model arbuscular mycorrhizal symbiont Rhizophagus irregularis.</title>
        <authorList>
            <person name="Chen E.C.H."/>
            <person name="Morin E."/>
            <person name="Beaudet D."/>
            <person name="Noel J."/>
            <person name="Yildirir G."/>
            <person name="Ndikumana S."/>
            <person name="Charron P."/>
            <person name="St-Onge C."/>
            <person name="Giorgi J."/>
            <person name="Kruger M."/>
            <person name="Marton T."/>
            <person name="Ropars J."/>
            <person name="Grigoriev I.V."/>
            <person name="Hainaut M."/>
            <person name="Henrissat B."/>
            <person name="Roux C."/>
            <person name="Martin F."/>
            <person name="Corradi N."/>
        </authorList>
    </citation>
    <scope>NUCLEOTIDE SEQUENCE [LARGE SCALE GENOMIC DNA]</scope>
    <source>
        <strain evidence="3 4">DAOM 197198</strain>
    </source>
</reference>
<dbReference type="SUPFAM" id="SSF49899">
    <property type="entry name" value="Concanavalin A-like lectins/glucanases"/>
    <property type="match status" value="1"/>
</dbReference>
<feature type="domain" description="BTB" evidence="1">
    <location>
        <begin position="27"/>
        <end position="91"/>
    </location>
</feature>
<sequence>MITNNSSPRGRSLEKDFKRLIDDERFHNIAIKCSDGETIYSCKAILATRSDFFNSCIFNESLESNNNLLFKNINSAAMKVLLEFLYTSNVEGLITVDNIVEVYYASIHFDLIDLQDHIIESTRKFSMDKNVDVGKKLLSECLKYFLEKTYDTQIPFATPEFNIWEYTLAKFIRKVIQNETIIERILDKKSFSMCEPQEIEGIKNHSTPLIKFINLKRMDGEEIEQHVEPFGTYPTQELKKSYSSILNGRELGFIRGVPIFRWKNNGSSLKISVDGFTVEGNGLVKPKSVLGNLIFKGKGVYEWNILIEKLNNKVYIGICDINVNLNENDKVYHGWVLGSDGYAYHEKKWKRCCAKFKEGNKITIHLDMKNKTCAFSINNNKKFVVSGWQNIPSQVYPIASLGHTSKLRIEPKN</sequence>
<gene>
    <name evidence="3" type="ORF">GLOIN_2v1767600</name>
</gene>
<dbReference type="Proteomes" id="UP000018888">
    <property type="component" value="Unassembled WGS sequence"/>
</dbReference>
<dbReference type="InterPro" id="IPR000210">
    <property type="entry name" value="BTB/POZ_dom"/>
</dbReference>
<dbReference type="InterPro" id="IPR013320">
    <property type="entry name" value="ConA-like_dom_sf"/>
</dbReference>
<dbReference type="InterPro" id="IPR043136">
    <property type="entry name" value="B30.2/SPRY_sf"/>
</dbReference>
<accession>A0A2P4QIS1</accession>
<dbReference type="AlphaFoldDB" id="A0A2P4QIS1"/>
<evidence type="ECO:0000259" key="2">
    <source>
        <dbReference type="PROSITE" id="PS50188"/>
    </source>
</evidence>
<dbReference type="SUPFAM" id="SSF54695">
    <property type="entry name" value="POZ domain"/>
    <property type="match status" value="1"/>
</dbReference>
<dbReference type="Gene3D" id="3.30.710.10">
    <property type="entry name" value="Potassium Channel Kv1.1, Chain A"/>
    <property type="match status" value="1"/>
</dbReference>
<evidence type="ECO:0000259" key="1">
    <source>
        <dbReference type="PROSITE" id="PS50097"/>
    </source>
</evidence>
<dbReference type="VEuPathDB" id="FungiDB:RhiirFUN_008627"/>
<dbReference type="PROSITE" id="PS50188">
    <property type="entry name" value="B302_SPRY"/>
    <property type="match status" value="1"/>
</dbReference>
<dbReference type="InterPro" id="IPR001870">
    <property type="entry name" value="B30.2/SPRY"/>
</dbReference>
<protein>
    <recommendedName>
        <fullName evidence="5">BTB domain-containing protein</fullName>
    </recommendedName>
</protein>
<keyword evidence="4" id="KW-1185">Reference proteome</keyword>
<proteinExistence type="predicted"/>
<dbReference type="PROSITE" id="PS50097">
    <property type="entry name" value="BTB"/>
    <property type="match status" value="1"/>
</dbReference>
<dbReference type="SMART" id="SM00225">
    <property type="entry name" value="BTB"/>
    <property type="match status" value="1"/>
</dbReference>
<dbReference type="InterPro" id="IPR003877">
    <property type="entry name" value="SPRY_dom"/>
</dbReference>
<organism evidence="3 4">
    <name type="scientific">Rhizophagus irregularis (strain DAOM 181602 / DAOM 197198 / MUCL 43194)</name>
    <name type="common">Arbuscular mycorrhizal fungus</name>
    <name type="synonym">Glomus intraradices</name>
    <dbReference type="NCBI Taxonomy" id="747089"/>
    <lineage>
        <taxon>Eukaryota</taxon>
        <taxon>Fungi</taxon>
        <taxon>Fungi incertae sedis</taxon>
        <taxon>Mucoromycota</taxon>
        <taxon>Glomeromycotina</taxon>
        <taxon>Glomeromycetes</taxon>
        <taxon>Glomerales</taxon>
        <taxon>Glomeraceae</taxon>
        <taxon>Rhizophagus</taxon>
    </lineage>
</organism>
<comment type="caution">
    <text evidence="3">The sequence shown here is derived from an EMBL/GenBank/DDBJ whole genome shotgun (WGS) entry which is preliminary data.</text>
</comment>
<dbReference type="Pfam" id="PF00622">
    <property type="entry name" value="SPRY"/>
    <property type="match status" value="1"/>
</dbReference>
<dbReference type="CDD" id="cd18186">
    <property type="entry name" value="BTB_POZ_ZBTB_KLHL-like"/>
    <property type="match status" value="1"/>
</dbReference>
<feature type="domain" description="B30.2/SPRY" evidence="2">
    <location>
        <begin position="238"/>
        <end position="413"/>
    </location>
</feature>
<name>A0A2P4QIS1_RHIID</name>
<dbReference type="InterPro" id="IPR011333">
    <property type="entry name" value="SKP1/BTB/POZ_sf"/>
</dbReference>
<dbReference type="Gene3D" id="2.60.120.920">
    <property type="match status" value="1"/>
</dbReference>
<dbReference type="Pfam" id="PF00651">
    <property type="entry name" value="BTB"/>
    <property type="match status" value="1"/>
</dbReference>
<evidence type="ECO:0008006" key="5">
    <source>
        <dbReference type="Google" id="ProtNLM"/>
    </source>
</evidence>
<reference evidence="3 4" key="1">
    <citation type="journal article" date="2013" name="Proc. Natl. Acad. Sci. U.S.A.">
        <title>Genome of an arbuscular mycorrhizal fungus provides insight into the oldest plant symbiosis.</title>
        <authorList>
            <person name="Tisserant E."/>
            <person name="Malbreil M."/>
            <person name="Kuo A."/>
            <person name="Kohler A."/>
            <person name="Symeonidi A."/>
            <person name="Balestrini R."/>
            <person name="Charron P."/>
            <person name="Duensing N."/>
            <person name="Frei Dit Frey N."/>
            <person name="Gianinazzi-Pearson V."/>
            <person name="Gilbert L.B."/>
            <person name="Handa Y."/>
            <person name="Herr J.R."/>
            <person name="Hijri M."/>
            <person name="Koul R."/>
            <person name="Kawaguchi M."/>
            <person name="Krajinski F."/>
            <person name="Lammers P.J."/>
            <person name="Masclaux F.G."/>
            <person name="Murat C."/>
            <person name="Morin E."/>
            <person name="Ndikumana S."/>
            <person name="Pagni M."/>
            <person name="Petitpierre D."/>
            <person name="Requena N."/>
            <person name="Rosikiewicz P."/>
            <person name="Riley R."/>
            <person name="Saito K."/>
            <person name="San Clemente H."/>
            <person name="Shapiro H."/>
            <person name="van Tuinen D."/>
            <person name="Becard G."/>
            <person name="Bonfante P."/>
            <person name="Paszkowski U."/>
            <person name="Shachar-Hill Y.Y."/>
            <person name="Tuskan G.A."/>
            <person name="Young P.W."/>
            <person name="Sanders I.R."/>
            <person name="Henrissat B."/>
            <person name="Rensing S.A."/>
            <person name="Grigoriev I.V."/>
            <person name="Corradi N."/>
            <person name="Roux C."/>
            <person name="Martin F."/>
        </authorList>
    </citation>
    <scope>NUCLEOTIDE SEQUENCE [LARGE SCALE GENOMIC DNA]</scope>
    <source>
        <strain evidence="3 4">DAOM 197198</strain>
    </source>
</reference>
<evidence type="ECO:0000313" key="4">
    <source>
        <dbReference type="Proteomes" id="UP000018888"/>
    </source>
</evidence>
<dbReference type="EMBL" id="AUPC02000039">
    <property type="protein sequence ID" value="POG77547.1"/>
    <property type="molecule type" value="Genomic_DNA"/>
</dbReference>
<evidence type="ECO:0000313" key="3">
    <source>
        <dbReference type="EMBL" id="POG77547.1"/>
    </source>
</evidence>